<evidence type="ECO:0000259" key="17">
    <source>
        <dbReference type="PROSITE" id="PS50157"/>
    </source>
</evidence>
<evidence type="ECO:0000259" key="18">
    <source>
        <dbReference type="PROSITE" id="PS50805"/>
    </source>
</evidence>
<dbReference type="InterPro" id="IPR050717">
    <property type="entry name" value="C2H2-ZF_Transcription_Reg"/>
</dbReference>
<dbReference type="SUPFAM" id="SSF57667">
    <property type="entry name" value="beta-beta-alpha zinc fingers"/>
    <property type="match status" value="10"/>
</dbReference>
<dbReference type="InterPro" id="IPR001909">
    <property type="entry name" value="KRAB"/>
</dbReference>
<evidence type="ECO:0000256" key="2">
    <source>
        <dbReference type="ARBA" id="ARBA00004123"/>
    </source>
</evidence>
<dbReference type="InterPro" id="IPR013087">
    <property type="entry name" value="Znf_C2H2_type"/>
</dbReference>
<dbReference type="InterPro" id="IPR036051">
    <property type="entry name" value="KRAB_dom_sf"/>
</dbReference>
<feature type="domain" description="C2H2-type" evidence="17">
    <location>
        <begin position="258"/>
        <end position="285"/>
    </location>
</feature>
<feature type="region of interest" description="Disordered" evidence="16">
    <location>
        <begin position="634"/>
        <end position="657"/>
    </location>
</feature>
<evidence type="ECO:0000256" key="8">
    <source>
        <dbReference type="ARBA" id="ARBA00022833"/>
    </source>
</evidence>
<feature type="domain" description="C2H2-type" evidence="17">
    <location>
        <begin position="342"/>
        <end position="369"/>
    </location>
</feature>
<dbReference type="GO" id="GO:0000977">
    <property type="term" value="F:RNA polymerase II transcription regulatory region sequence-specific DNA binding"/>
    <property type="evidence" value="ECO:0007669"/>
    <property type="project" value="TreeGrafter"/>
</dbReference>
<evidence type="ECO:0000313" key="19">
    <source>
        <dbReference type="Proteomes" id="UP001165780"/>
    </source>
</evidence>
<evidence type="ECO:0000313" key="20">
    <source>
        <dbReference type="RefSeq" id="XP_053747193.1"/>
    </source>
</evidence>
<dbReference type="SUPFAM" id="SSF109640">
    <property type="entry name" value="KRAB domain (Kruppel-associated box)"/>
    <property type="match status" value="2"/>
</dbReference>
<comment type="similarity">
    <text evidence="3">Belongs to the krueppel C2H2-type zinc-finger protein family.</text>
</comment>
<feature type="domain" description="C2H2-type" evidence="17">
    <location>
        <begin position="859"/>
        <end position="886"/>
    </location>
</feature>
<keyword evidence="19" id="KW-1185">Reference proteome</keyword>
<keyword evidence="8" id="KW-0862">Zinc</keyword>
<feature type="domain" description="C2H2-type" evidence="17">
    <location>
        <begin position="663"/>
        <end position="690"/>
    </location>
</feature>
<evidence type="ECO:0000256" key="5">
    <source>
        <dbReference type="ARBA" id="ARBA00022723"/>
    </source>
</evidence>
<comment type="function">
    <text evidence="1">May be involved in transcriptional regulation.</text>
</comment>
<dbReference type="FunFam" id="3.30.160.60:FF:000617">
    <property type="entry name" value="Zinc finger protein 777"/>
    <property type="match status" value="1"/>
</dbReference>
<evidence type="ECO:0000256" key="10">
    <source>
        <dbReference type="ARBA" id="ARBA00023015"/>
    </source>
</evidence>
<dbReference type="Pfam" id="PF00096">
    <property type="entry name" value="zf-C2H2"/>
    <property type="match status" value="17"/>
</dbReference>
<keyword evidence="5" id="KW-0479">Metal-binding</keyword>
<gene>
    <name evidence="20" type="primary">ZNF2</name>
</gene>
<dbReference type="Proteomes" id="UP001165780">
    <property type="component" value="Unplaced"/>
</dbReference>
<dbReference type="FunFam" id="3.30.160.60:FF:002343">
    <property type="entry name" value="Zinc finger protein 33A"/>
    <property type="match status" value="4"/>
</dbReference>
<evidence type="ECO:0000256" key="11">
    <source>
        <dbReference type="ARBA" id="ARBA00023125"/>
    </source>
</evidence>
<feature type="domain" description="KRAB" evidence="18">
    <location>
        <begin position="14"/>
        <end position="85"/>
    </location>
</feature>
<feature type="domain" description="C2H2-type" evidence="17">
    <location>
        <begin position="370"/>
        <end position="397"/>
    </location>
</feature>
<feature type="domain" description="C2H2-type" evidence="17">
    <location>
        <begin position="803"/>
        <end position="830"/>
    </location>
</feature>
<keyword evidence="11" id="KW-0238">DNA-binding</keyword>
<feature type="domain" description="C2H2-type" evidence="17">
    <location>
        <begin position="775"/>
        <end position="802"/>
    </location>
</feature>
<evidence type="ECO:0000256" key="16">
    <source>
        <dbReference type="SAM" id="MobiDB-lite"/>
    </source>
</evidence>
<dbReference type="AlphaFoldDB" id="A0A9W2ULY4"/>
<organism evidence="19 20">
    <name type="scientific">Panthera pardus</name>
    <name type="common">Leopard</name>
    <name type="synonym">Felis pardus</name>
    <dbReference type="NCBI Taxonomy" id="9691"/>
    <lineage>
        <taxon>Eukaryota</taxon>
        <taxon>Metazoa</taxon>
        <taxon>Chordata</taxon>
        <taxon>Craniata</taxon>
        <taxon>Vertebrata</taxon>
        <taxon>Euteleostomi</taxon>
        <taxon>Mammalia</taxon>
        <taxon>Eutheria</taxon>
        <taxon>Laurasiatheria</taxon>
        <taxon>Carnivora</taxon>
        <taxon>Feliformia</taxon>
        <taxon>Felidae</taxon>
        <taxon>Pantherinae</taxon>
        <taxon>Panthera</taxon>
    </lineage>
</organism>
<feature type="domain" description="C2H2-type" evidence="17">
    <location>
        <begin position="398"/>
        <end position="425"/>
    </location>
</feature>
<dbReference type="FunFam" id="3.30.160.60:FF:000947">
    <property type="entry name" value="zinc finger protein 2 isoform X2"/>
    <property type="match status" value="1"/>
</dbReference>
<feature type="region of interest" description="Disordered" evidence="16">
    <location>
        <begin position="909"/>
        <end position="930"/>
    </location>
</feature>
<evidence type="ECO:0000256" key="9">
    <source>
        <dbReference type="ARBA" id="ARBA00022843"/>
    </source>
</evidence>
<feature type="domain" description="C2H2-type" evidence="17">
    <location>
        <begin position="314"/>
        <end position="341"/>
    </location>
</feature>
<dbReference type="SMART" id="SM00349">
    <property type="entry name" value="KRAB"/>
    <property type="match status" value="2"/>
</dbReference>
<dbReference type="FunFam" id="3.30.160.60:FF:000295">
    <property type="entry name" value="zinc finger protein 19"/>
    <property type="match status" value="2"/>
</dbReference>
<comment type="subcellular location">
    <subcellularLocation>
        <location evidence="2">Nucleus</location>
    </subcellularLocation>
</comment>
<feature type="domain" description="C2H2-type" evidence="17">
    <location>
        <begin position="831"/>
        <end position="858"/>
    </location>
</feature>
<dbReference type="GeneID" id="109264918"/>
<dbReference type="PROSITE" id="PS00028">
    <property type="entry name" value="ZINC_FINGER_C2H2_1"/>
    <property type="match status" value="16"/>
</dbReference>
<feature type="domain" description="C2H2-type" evidence="17">
    <location>
        <begin position="230"/>
        <end position="257"/>
    </location>
</feature>
<keyword evidence="12" id="KW-0804">Transcription</keyword>
<accession>A0A9W2ULY4</accession>
<feature type="compositionally biased region" description="Basic and acidic residues" evidence="16">
    <location>
        <begin position="634"/>
        <end position="648"/>
    </location>
</feature>
<dbReference type="PROSITE" id="PS50805">
    <property type="entry name" value="KRAB"/>
    <property type="match status" value="2"/>
</dbReference>
<dbReference type="PANTHER" id="PTHR14196:SF12">
    <property type="entry name" value="ZINC FINGER PROTEIN 208-LIKE"/>
    <property type="match status" value="1"/>
</dbReference>
<keyword evidence="10" id="KW-0805">Transcription regulation</keyword>
<evidence type="ECO:0000256" key="6">
    <source>
        <dbReference type="ARBA" id="ARBA00022737"/>
    </source>
</evidence>
<feature type="domain" description="C2H2-type" evidence="17">
    <location>
        <begin position="286"/>
        <end position="313"/>
    </location>
</feature>
<feature type="domain" description="C2H2-type" evidence="17">
    <location>
        <begin position="719"/>
        <end position="746"/>
    </location>
</feature>
<protein>
    <recommendedName>
        <fullName evidence="14">Zinc finger protein 2</fullName>
    </recommendedName>
</protein>
<keyword evidence="9" id="KW-0832">Ubl conjugation</keyword>
<dbReference type="GO" id="GO:0000981">
    <property type="term" value="F:DNA-binding transcription factor activity, RNA polymerase II-specific"/>
    <property type="evidence" value="ECO:0007669"/>
    <property type="project" value="TreeGrafter"/>
</dbReference>
<evidence type="ECO:0000256" key="1">
    <source>
        <dbReference type="ARBA" id="ARBA00003767"/>
    </source>
</evidence>
<dbReference type="CDD" id="cd07765">
    <property type="entry name" value="KRAB_A-box"/>
    <property type="match status" value="2"/>
</dbReference>
<keyword evidence="4" id="KW-1017">Isopeptide bond</keyword>
<dbReference type="FunFam" id="3.30.160.60:FF:001498">
    <property type="entry name" value="Zinc finger protein 404"/>
    <property type="match status" value="1"/>
</dbReference>
<evidence type="ECO:0000256" key="4">
    <source>
        <dbReference type="ARBA" id="ARBA00022499"/>
    </source>
</evidence>
<feature type="domain" description="KRAB" evidence="18">
    <location>
        <begin position="500"/>
        <end position="571"/>
    </location>
</feature>
<feature type="domain" description="C2H2-type" evidence="17">
    <location>
        <begin position="887"/>
        <end position="914"/>
    </location>
</feature>
<dbReference type="Gene3D" id="6.10.140.140">
    <property type="match status" value="2"/>
</dbReference>
<proteinExistence type="inferred from homology"/>
<dbReference type="FunFam" id="3.30.160.60:FF:001677">
    <property type="entry name" value="Zinc finger protein 2"/>
    <property type="match status" value="2"/>
</dbReference>
<feature type="domain" description="C2H2-type" evidence="17">
    <location>
        <begin position="691"/>
        <end position="718"/>
    </location>
</feature>
<keyword evidence="6" id="KW-0677">Repeat</keyword>
<dbReference type="RefSeq" id="XP_053747193.1">
    <property type="nucleotide sequence ID" value="XM_053891218.1"/>
</dbReference>
<dbReference type="FunFam" id="3.30.160.60:FF:000380">
    <property type="entry name" value="zinc finger protein 2 isoform X2"/>
    <property type="match status" value="1"/>
</dbReference>
<evidence type="ECO:0000256" key="3">
    <source>
        <dbReference type="ARBA" id="ARBA00006991"/>
    </source>
</evidence>
<feature type="region of interest" description="Disordered" evidence="16">
    <location>
        <begin position="561"/>
        <end position="582"/>
    </location>
</feature>
<dbReference type="GO" id="GO:0005634">
    <property type="term" value="C:nucleus"/>
    <property type="evidence" value="ECO:0007669"/>
    <property type="project" value="UniProtKB-SubCell"/>
</dbReference>
<dbReference type="GO" id="GO:0008270">
    <property type="term" value="F:zinc ion binding"/>
    <property type="evidence" value="ECO:0007669"/>
    <property type="project" value="UniProtKB-KW"/>
</dbReference>
<dbReference type="FunFam" id="3.30.160.60:FF:000899">
    <property type="entry name" value="zinc finger protein 558 isoform X2"/>
    <property type="match status" value="1"/>
</dbReference>
<dbReference type="FunFam" id="3.30.160.60:FF:002090">
    <property type="entry name" value="Zinc finger protein 473"/>
    <property type="match status" value="1"/>
</dbReference>
<feature type="domain" description="C2H2-type" evidence="17">
    <location>
        <begin position="174"/>
        <end position="201"/>
    </location>
</feature>
<keyword evidence="13" id="KW-0539">Nucleus</keyword>
<dbReference type="PROSITE" id="PS50157">
    <property type="entry name" value="ZINC_FINGER_C2H2_2"/>
    <property type="match status" value="18"/>
</dbReference>
<sequence length="930" mass="106161">MAAVSPTDRCQESVTFEDVAVIFTDEEWRHLVPIQKDLYKEVMLENYKSIVSLGLPVPRPEVIFQLKRGDEPWIVDLHGSEERECPENVSLDWETKPELQGASEEEKPGRIVRERLGRKVPLCPKFEAHALEGESETGKGSPVVQTCKKSLSQKENLQQGSSPLKKILTKERDQECSNCGKTFFDHSSLIRHQRTHTGEKPYDCHECGKAFSHRSSLSRHLMSHTGESPYECNACGKAFFDRSSLTVHQRIHTGEKPFKCSECGKAFFDRSSLTRHQRIHTGESPYECNQCGKAFSQKSILTRHQLIHTGRKPYECNECGKAFYGVSSLNRHQKAHTGEPRYRCSECGKAFFDRSSLTQHQKIHTGDKPYECTECGKAFSQRCRLTRHQRVHTGEKPFECSVCGKVFSSKSSVIQHQRRYAKQGIDWRRGLRKPAPRPSGNRSFPRALCAGALWSLRLVGPPGAGWRPSSANSDLGLFQEDIVEERMAAVPLTARWQKSLKFKDVAVKFSKDEWKQLVPTQRALYREVMLENYQGFVSLGLLVPKPDVIFQLKRGEEPWKLDFQEDEEREAPGSTYLDQNARLESWDSTKSQDISKKGKLQKTLMEKLRKDGSLGLALGSENLRGTKKEHLSVEILKKSSPKEKDSRQRSTLAKKTNSKGRNLECSICGKTLYNHLSLTRHQRTHTGEKPYNCKECGKAFSYRSSLKKHLMSHTGKSPFECNECGKTFYDRLTLTEHQRTHTGEKPFKCNECGKAFFVRSSFTRHRRIHTGESPYECTECGKSFSQKSILARHKLTHTGERPYECKGCGKALFDRSSLIRHRRAHTGETPFECNECGKVFFDRSSLNQHQKIHSGDKPYECTECGKAFLQKRRLTQHQRVHTGEKPYECSVCGKVFSCKSSIIQHQRRYARQPSECHRGAPARQGAPTET</sequence>
<name>A0A9W2ULY4_PANPR</name>
<dbReference type="Gene3D" id="3.30.160.60">
    <property type="entry name" value="Classic Zinc Finger"/>
    <property type="match status" value="18"/>
</dbReference>
<evidence type="ECO:0000256" key="13">
    <source>
        <dbReference type="ARBA" id="ARBA00023242"/>
    </source>
</evidence>
<evidence type="ECO:0000256" key="14">
    <source>
        <dbReference type="ARBA" id="ARBA00074010"/>
    </source>
</evidence>
<evidence type="ECO:0000256" key="7">
    <source>
        <dbReference type="ARBA" id="ARBA00022771"/>
    </source>
</evidence>
<dbReference type="InterPro" id="IPR036236">
    <property type="entry name" value="Znf_C2H2_sf"/>
</dbReference>
<dbReference type="FunFam" id="3.30.160.60:FF:000292">
    <property type="entry name" value="zinc finger protein 619"/>
    <property type="match status" value="1"/>
</dbReference>
<dbReference type="PANTHER" id="PTHR14196">
    <property type="entry name" value="ODD-SKIPPED - RELATED"/>
    <property type="match status" value="1"/>
</dbReference>
<dbReference type="SMART" id="SM00355">
    <property type="entry name" value="ZnF_C2H2"/>
    <property type="match status" value="18"/>
</dbReference>
<evidence type="ECO:0000256" key="12">
    <source>
        <dbReference type="ARBA" id="ARBA00023163"/>
    </source>
</evidence>
<dbReference type="FunFam" id="3.30.160.60:FF:000586">
    <property type="entry name" value="zinc finger protein 2 isoform X2"/>
    <property type="match status" value="1"/>
</dbReference>
<dbReference type="Pfam" id="PF01352">
    <property type="entry name" value="KRAB"/>
    <property type="match status" value="2"/>
</dbReference>
<dbReference type="FunFam" id="3.30.160.60:FF:000794">
    <property type="entry name" value="zinc finger protein 2 isoform X2"/>
    <property type="match status" value="1"/>
</dbReference>
<dbReference type="FunFam" id="3.30.160.60:FF:001509">
    <property type="entry name" value="Zinc finger protein 616"/>
    <property type="match status" value="1"/>
</dbReference>
<dbReference type="CTD" id="7549"/>
<evidence type="ECO:0000256" key="15">
    <source>
        <dbReference type="PROSITE-ProRule" id="PRU00042"/>
    </source>
</evidence>
<reference evidence="20" key="1">
    <citation type="submission" date="2025-08" db="UniProtKB">
        <authorList>
            <consortium name="RefSeq"/>
        </authorList>
    </citation>
    <scope>IDENTIFICATION</scope>
    <source>
        <tissue evidence="20">Whole blood</tissue>
    </source>
</reference>
<feature type="domain" description="C2H2-type" evidence="17">
    <location>
        <begin position="747"/>
        <end position="774"/>
    </location>
</feature>
<keyword evidence="7 15" id="KW-0863">Zinc-finger</keyword>
<feature type="domain" description="C2H2-type" evidence="17">
    <location>
        <begin position="202"/>
        <end position="229"/>
    </location>
</feature>